<sequence>MAMSPDAARVPSPVRERDRVRDATFPESPGPSPQPSPAREREPVAACITRWGSTGSRSRRRQSYVLLLTLLAPLPAQAEIEPGDLSLTVTAEFNGNSAPFAREMVLLKIRGVYKQPILLEEVVQPSLANFSWTQLGRDHWSKTKLPDGQSAIAFDRTVAVFPHHAGDFIIEPFTHKLTVNDFGERRVVEVRSKPIPFPVARWTEASGGPDAKEPWWLPARDVAVTDSWSPDPETVKLGETTRRIVTLEVQGMVAEGLPPRPVMRTRGILTFAGPVTRETLLTPSGPVARATYQWDVKPGVPEVIPLDAIAIPWFDTNTRTMREAEIPARQIGGGLPDREGDRAPPPVPSPLVAAAAALATFGLGLALIGYGTGRPRLRLSAASRRALNRAARAGDPAGFRAALEAARREAPDLARIWQARPDLAAPLAALDRAVFGTAGAPAPDLPALARALSRSEVLPTASGPDRLAPLDGPAA</sequence>
<accession>A0A1I4K1X2</accession>
<evidence type="ECO:0000256" key="2">
    <source>
        <dbReference type="SAM" id="Phobius"/>
    </source>
</evidence>
<keyword evidence="2" id="KW-0812">Transmembrane</keyword>
<dbReference type="Proteomes" id="UP000199048">
    <property type="component" value="Unassembled WGS sequence"/>
</dbReference>
<dbReference type="EMBL" id="FOTK01000009">
    <property type="protein sequence ID" value="SFL72719.1"/>
    <property type="molecule type" value="Genomic_DNA"/>
</dbReference>
<feature type="region of interest" description="Disordered" evidence="1">
    <location>
        <begin position="1"/>
        <end position="43"/>
    </location>
</feature>
<dbReference type="AlphaFoldDB" id="A0A1I4K1X2"/>
<evidence type="ECO:0000313" key="4">
    <source>
        <dbReference type="Proteomes" id="UP000199048"/>
    </source>
</evidence>
<evidence type="ECO:0000313" key="3">
    <source>
        <dbReference type="EMBL" id="SFL72719.1"/>
    </source>
</evidence>
<feature type="compositionally biased region" description="Basic and acidic residues" evidence="1">
    <location>
        <begin position="14"/>
        <end position="24"/>
    </location>
</feature>
<keyword evidence="4" id="KW-1185">Reference proteome</keyword>
<keyword evidence="2" id="KW-0472">Membrane</keyword>
<keyword evidence="2" id="KW-1133">Transmembrane helix</keyword>
<protein>
    <submittedName>
        <fullName evidence="3">Oxygen tolerance</fullName>
    </submittedName>
</protein>
<feature type="transmembrane region" description="Helical" evidence="2">
    <location>
        <begin position="351"/>
        <end position="370"/>
    </location>
</feature>
<proteinExistence type="predicted"/>
<feature type="region of interest" description="Disordered" evidence="1">
    <location>
        <begin position="456"/>
        <end position="475"/>
    </location>
</feature>
<evidence type="ECO:0000256" key="1">
    <source>
        <dbReference type="SAM" id="MobiDB-lite"/>
    </source>
</evidence>
<reference evidence="4" key="1">
    <citation type="submission" date="2016-10" db="EMBL/GenBank/DDBJ databases">
        <authorList>
            <person name="Varghese N."/>
            <person name="Submissions S."/>
        </authorList>
    </citation>
    <scope>NUCLEOTIDE SEQUENCE [LARGE SCALE GENOMIC DNA]</scope>
    <source>
        <strain evidence="4">BL36</strain>
    </source>
</reference>
<dbReference type="STRING" id="582667.SAMN05192568_1009100"/>
<organism evidence="3 4">
    <name type="scientific">Methylobacterium pseudosasicola</name>
    <dbReference type="NCBI Taxonomy" id="582667"/>
    <lineage>
        <taxon>Bacteria</taxon>
        <taxon>Pseudomonadati</taxon>
        <taxon>Pseudomonadota</taxon>
        <taxon>Alphaproteobacteria</taxon>
        <taxon>Hyphomicrobiales</taxon>
        <taxon>Methylobacteriaceae</taxon>
        <taxon>Methylobacterium</taxon>
    </lineage>
</organism>
<name>A0A1I4K1X2_9HYPH</name>
<gene>
    <name evidence="3" type="ORF">SAMN05192568_1009100</name>
</gene>